<dbReference type="EMBL" id="JBJUIK010000017">
    <property type="protein sequence ID" value="KAL3498282.1"/>
    <property type="molecule type" value="Genomic_DNA"/>
</dbReference>
<accession>A0ABD2XSR9</accession>
<keyword evidence="2" id="KW-1185">Reference proteome</keyword>
<evidence type="ECO:0000313" key="1">
    <source>
        <dbReference type="EMBL" id="KAL3498282.1"/>
    </source>
</evidence>
<protein>
    <submittedName>
        <fullName evidence="1">Uncharacterized protein</fullName>
    </submittedName>
</protein>
<dbReference type="AlphaFoldDB" id="A0ABD2XSR9"/>
<proteinExistence type="predicted"/>
<organism evidence="1 2">
    <name type="scientific">Cinchona calisaya</name>
    <dbReference type="NCBI Taxonomy" id="153742"/>
    <lineage>
        <taxon>Eukaryota</taxon>
        <taxon>Viridiplantae</taxon>
        <taxon>Streptophyta</taxon>
        <taxon>Embryophyta</taxon>
        <taxon>Tracheophyta</taxon>
        <taxon>Spermatophyta</taxon>
        <taxon>Magnoliopsida</taxon>
        <taxon>eudicotyledons</taxon>
        <taxon>Gunneridae</taxon>
        <taxon>Pentapetalae</taxon>
        <taxon>asterids</taxon>
        <taxon>lamiids</taxon>
        <taxon>Gentianales</taxon>
        <taxon>Rubiaceae</taxon>
        <taxon>Cinchonoideae</taxon>
        <taxon>Cinchoneae</taxon>
        <taxon>Cinchona</taxon>
    </lineage>
</organism>
<reference evidence="1 2" key="1">
    <citation type="submission" date="2024-11" db="EMBL/GenBank/DDBJ databases">
        <title>A near-complete genome assembly of Cinchona calisaya.</title>
        <authorList>
            <person name="Lian D.C."/>
            <person name="Zhao X.W."/>
            <person name="Wei L."/>
        </authorList>
    </citation>
    <scope>NUCLEOTIDE SEQUENCE [LARGE SCALE GENOMIC DNA]</scope>
    <source>
        <tissue evidence="1">Nenye</tissue>
    </source>
</reference>
<dbReference type="Proteomes" id="UP001630127">
    <property type="component" value="Unassembled WGS sequence"/>
</dbReference>
<gene>
    <name evidence="1" type="ORF">ACH5RR_041014</name>
</gene>
<sequence length="148" mass="16586">MPIPKTSKVASPVPTLGRDTKVSELINQSNGNWKTELINQTFWPIQAFAICNLPLSKNSARDKWIWYCTTNSQFTVRSAYKVTVASDEFRLGELGESSGKSGVDLVRKKICSSALGNQLLARNYVWKVTKRWFTVVQGGVTVVKSRRC</sequence>
<comment type="caution">
    <text evidence="1">The sequence shown here is derived from an EMBL/GenBank/DDBJ whole genome shotgun (WGS) entry which is preliminary data.</text>
</comment>
<name>A0ABD2XSR9_9GENT</name>
<evidence type="ECO:0000313" key="2">
    <source>
        <dbReference type="Proteomes" id="UP001630127"/>
    </source>
</evidence>